<gene>
    <name evidence="1" type="ORF">SAMN05216188_11873</name>
</gene>
<name>A0A1H9TFH9_9PSEU</name>
<evidence type="ECO:0000313" key="1">
    <source>
        <dbReference type="EMBL" id="SER95589.1"/>
    </source>
</evidence>
<reference evidence="2" key="1">
    <citation type="submission" date="2016-10" db="EMBL/GenBank/DDBJ databases">
        <authorList>
            <person name="Varghese N."/>
            <person name="Submissions S."/>
        </authorList>
    </citation>
    <scope>NUCLEOTIDE SEQUENCE [LARGE SCALE GENOMIC DNA]</scope>
    <source>
        <strain evidence="2">CGMCC 4.3525</strain>
    </source>
</reference>
<keyword evidence="2" id="KW-1185">Reference proteome</keyword>
<evidence type="ECO:0000313" key="2">
    <source>
        <dbReference type="Proteomes" id="UP000199352"/>
    </source>
</evidence>
<organism evidence="1 2">
    <name type="scientific">Lentzea xinjiangensis</name>
    <dbReference type="NCBI Taxonomy" id="402600"/>
    <lineage>
        <taxon>Bacteria</taxon>
        <taxon>Bacillati</taxon>
        <taxon>Actinomycetota</taxon>
        <taxon>Actinomycetes</taxon>
        <taxon>Pseudonocardiales</taxon>
        <taxon>Pseudonocardiaceae</taxon>
        <taxon>Lentzea</taxon>
    </lineage>
</organism>
<accession>A0A1H9TFH9</accession>
<dbReference type="Proteomes" id="UP000199352">
    <property type="component" value="Unassembled WGS sequence"/>
</dbReference>
<dbReference type="EMBL" id="FOFR01000018">
    <property type="protein sequence ID" value="SER95589.1"/>
    <property type="molecule type" value="Genomic_DNA"/>
</dbReference>
<sequence length="94" mass="10427">MTEDEFVPCRPGCWTCKPGPWVTAGAMRWTPTGAPYPVGPSVEPYRGRPIAPEVRGLEFHGAYVDEIAAMPERPEPKPVPRRPLVAGLIRRLHP</sequence>
<proteinExistence type="predicted"/>
<dbReference type="AlphaFoldDB" id="A0A1H9TFH9"/>
<dbReference type="STRING" id="402600.SAMN05216188_11873"/>
<dbReference type="RefSeq" id="WP_089957392.1">
    <property type="nucleotide sequence ID" value="NZ_FOFR01000018.1"/>
</dbReference>
<protein>
    <submittedName>
        <fullName evidence="1">Uncharacterized protein</fullName>
    </submittedName>
</protein>